<protein>
    <submittedName>
        <fullName evidence="1">GTP binding protein</fullName>
    </submittedName>
</protein>
<organism evidence="1 2">
    <name type="scientific">Mortierella alpina</name>
    <name type="common">Oleaginous fungus</name>
    <name type="synonym">Mortierella renispora</name>
    <dbReference type="NCBI Taxonomy" id="64518"/>
    <lineage>
        <taxon>Eukaryota</taxon>
        <taxon>Fungi</taxon>
        <taxon>Fungi incertae sedis</taxon>
        <taxon>Mucoromycota</taxon>
        <taxon>Mortierellomycotina</taxon>
        <taxon>Mortierellomycetes</taxon>
        <taxon>Mortierellales</taxon>
        <taxon>Mortierellaceae</taxon>
        <taxon>Mortierella</taxon>
    </lineage>
</organism>
<dbReference type="AlphaFoldDB" id="A0A9P6LXJ8"/>
<keyword evidence="2" id="KW-1185">Reference proteome</keyword>
<evidence type="ECO:0000313" key="2">
    <source>
        <dbReference type="Proteomes" id="UP000738359"/>
    </source>
</evidence>
<comment type="caution">
    <text evidence="1">The sequence shown here is derived from an EMBL/GenBank/DDBJ whole genome shotgun (WGS) entry which is preliminary data.</text>
</comment>
<accession>A0A9P6LXJ8</accession>
<gene>
    <name evidence="1" type="primary">GTPBP2_1</name>
    <name evidence="1" type="ORF">BGZ70_000844</name>
</gene>
<sequence>MAAFQLPASPLEQSPWINHQGSLPPEIDIEGNIEYKLKLIATAPDRFEHLVTQLKWRQAPSK</sequence>
<proteinExistence type="predicted"/>
<name>A0A9P6LXJ8_MORAP</name>
<dbReference type="Proteomes" id="UP000738359">
    <property type="component" value="Unassembled WGS sequence"/>
</dbReference>
<dbReference type="OrthoDB" id="248233at2759"/>
<reference evidence="1" key="1">
    <citation type="journal article" date="2020" name="Fungal Divers.">
        <title>Resolving the Mortierellaceae phylogeny through synthesis of multi-gene phylogenetics and phylogenomics.</title>
        <authorList>
            <person name="Vandepol N."/>
            <person name="Liber J."/>
            <person name="Desiro A."/>
            <person name="Na H."/>
            <person name="Kennedy M."/>
            <person name="Barry K."/>
            <person name="Grigoriev I.V."/>
            <person name="Miller A.N."/>
            <person name="O'Donnell K."/>
            <person name="Stajich J.E."/>
            <person name="Bonito G."/>
        </authorList>
    </citation>
    <scope>NUCLEOTIDE SEQUENCE</scope>
    <source>
        <strain evidence="1">CK1249</strain>
    </source>
</reference>
<dbReference type="EMBL" id="JAAAHY010001174">
    <property type="protein sequence ID" value="KAF9951812.1"/>
    <property type="molecule type" value="Genomic_DNA"/>
</dbReference>
<evidence type="ECO:0000313" key="1">
    <source>
        <dbReference type="EMBL" id="KAF9951812.1"/>
    </source>
</evidence>